<reference evidence="2" key="1">
    <citation type="journal article" date="2023" name="Science">
        <title>Genome structures resolve the early diversification of teleost fishes.</title>
        <authorList>
            <person name="Parey E."/>
            <person name="Louis A."/>
            <person name="Montfort J."/>
            <person name="Bouchez O."/>
            <person name="Roques C."/>
            <person name="Iampietro C."/>
            <person name="Lluch J."/>
            <person name="Castinel A."/>
            <person name="Donnadieu C."/>
            <person name="Desvignes T."/>
            <person name="Floi Bucao C."/>
            <person name="Jouanno E."/>
            <person name="Wen M."/>
            <person name="Mejri S."/>
            <person name="Dirks R."/>
            <person name="Jansen H."/>
            <person name="Henkel C."/>
            <person name="Chen W.J."/>
            <person name="Zahm M."/>
            <person name="Cabau C."/>
            <person name="Klopp C."/>
            <person name="Thompson A.W."/>
            <person name="Robinson-Rechavi M."/>
            <person name="Braasch I."/>
            <person name="Lecointre G."/>
            <person name="Bobe J."/>
            <person name="Postlethwait J.H."/>
            <person name="Berthelot C."/>
            <person name="Roest Crollius H."/>
            <person name="Guiguen Y."/>
        </authorList>
    </citation>
    <scope>NUCLEOTIDE SEQUENCE</scope>
    <source>
        <strain evidence="2">NC1722</strain>
    </source>
</reference>
<comment type="caution">
    <text evidence="2">The sequence shown here is derived from an EMBL/GenBank/DDBJ whole genome shotgun (WGS) entry which is preliminary data.</text>
</comment>
<feature type="region of interest" description="Disordered" evidence="1">
    <location>
        <begin position="52"/>
        <end position="89"/>
    </location>
</feature>
<gene>
    <name evidence="2" type="ORF">AAFF_G00310700</name>
</gene>
<dbReference type="AlphaFoldDB" id="A0AAD7R886"/>
<feature type="compositionally biased region" description="Basic and acidic residues" evidence="1">
    <location>
        <begin position="132"/>
        <end position="145"/>
    </location>
</feature>
<keyword evidence="3" id="KW-1185">Reference proteome</keyword>
<protein>
    <submittedName>
        <fullName evidence="2">Uncharacterized protein</fullName>
    </submittedName>
</protein>
<proteinExistence type="predicted"/>
<organism evidence="2 3">
    <name type="scientific">Aldrovandia affinis</name>
    <dbReference type="NCBI Taxonomy" id="143900"/>
    <lineage>
        <taxon>Eukaryota</taxon>
        <taxon>Metazoa</taxon>
        <taxon>Chordata</taxon>
        <taxon>Craniata</taxon>
        <taxon>Vertebrata</taxon>
        <taxon>Euteleostomi</taxon>
        <taxon>Actinopterygii</taxon>
        <taxon>Neopterygii</taxon>
        <taxon>Teleostei</taxon>
        <taxon>Notacanthiformes</taxon>
        <taxon>Halosauridae</taxon>
        <taxon>Aldrovandia</taxon>
    </lineage>
</organism>
<dbReference type="EMBL" id="JAINUG010000452">
    <property type="protein sequence ID" value="KAJ8371437.1"/>
    <property type="molecule type" value="Genomic_DNA"/>
</dbReference>
<feature type="region of interest" description="Disordered" evidence="1">
    <location>
        <begin position="108"/>
        <end position="145"/>
    </location>
</feature>
<evidence type="ECO:0000313" key="3">
    <source>
        <dbReference type="Proteomes" id="UP001221898"/>
    </source>
</evidence>
<sequence length="159" mass="17489">MKLRPYIRDRKSAPERPVWPVTHRRVIDRRCQVRGGAEGRAEFGARCQHPTAQLGLHSQRDGGTVTSRLDAANQRAAGSPGSGGAHGRLGHLLRLTLTLMEHQRARLNSARSVSGPAIGPRPVTHRSPGQADAERERPDIDYREDGSTVRRIIGLMKNA</sequence>
<dbReference type="Proteomes" id="UP001221898">
    <property type="component" value="Unassembled WGS sequence"/>
</dbReference>
<evidence type="ECO:0000256" key="1">
    <source>
        <dbReference type="SAM" id="MobiDB-lite"/>
    </source>
</evidence>
<accession>A0AAD7R886</accession>
<evidence type="ECO:0000313" key="2">
    <source>
        <dbReference type="EMBL" id="KAJ8371437.1"/>
    </source>
</evidence>
<name>A0AAD7R886_9TELE</name>